<dbReference type="AlphaFoldDB" id="A0A8J5K8X3"/>
<evidence type="ECO:0000313" key="1">
    <source>
        <dbReference type="EMBL" id="KAG7166869.1"/>
    </source>
</evidence>
<name>A0A8J5K8X3_HOMAM</name>
<organism evidence="1 2">
    <name type="scientific">Homarus americanus</name>
    <name type="common">American lobster</name>
    <dbReference type="NCBI Taxonomy" id="6706"/>
    <lineage>
        <taxon>Eukaryota</taxon>
        <taxon>Metazoa</taxon>
        <taxon>Ecdysozoa</taxon>
        <taxon>Arthropoda</taxon>
        <taxon>Crustacea</taxon>
        <taxon>Multicrustacea</taxon>
        <taxon>Malacostraca</taxon>
        <taxon>Eumalacostraca</taxon>
        <taxon>Eucarida</taxon>
        <taxon>Decapoda</taxon>
        <taxon>Pleocyemata</taxon>
        <taxon>Astacidea</taxon>
        <taxon>Nephropoidea</taxon>
        <taxon>Nephropidae</taxon>
        <taxon>Homarus</taxon>
    </lineage>
</organism>
<gene>
    <name evidence="1" type="ORF">Hamer_G010545</name>
</gene>
<sequence length="40" mass="4760">MFRTVMCKGLFVRIIPLFIVLSEKYKKSIYYGSSLVKIMR</sequence>
<reference evidence="1" key="1">
    <citation type="journal article" date="2021" name="Sci. Adv.">
        <title>The American lobster genome reveals insights on longevity, neural, and immune adaptations.</title>
        <authorList>
            <person name="Polinski J.M."/>
            <person name="Zimin A.V."/>
            <person name="Clark K.F."/>
            <person name="Kohn A.B."/>
            <person name="Sadowski N."/>
            <person name="Timp W."/>
            <person name="Ptitsyn A."/>
            <person name="Khanna P."/>
            <person name="Romanova D.Y."/>
            <person name="Williams P."/>
            <person name="Greenwood S.J."/>
            <person name="Moroz L.L."/>
            <person name="Walt D.R."/>
            <person name="Bodnar A.G."/>
        </authorList>
    </citation>
    <scope>NUCLEOTIDE SEQUENCE</scope>
    <source>
        <strain evidence="1">GMGI-L3</strain>
    </source>
</reference>
<keyword evidence="2" id="KW-1185">Reference proteome</keyword>
<dbReference type="Proteomes" id="UP000747542">
    <property type="component" value="Unassembled WGS sequence"/>
</dbReference>
<evidence type="ECO:0000313" key="2">
    <source>
        <dbReference type="Proteomes" id="UP000747542"/>
    </source>
</evidence>
<protein>
    <submittedName>
        <fullName evidence="1">Uncharacterized protein</fullName>
    </submittedName>
</protein>
<comment type="caution">
    <text evidence="1">The sequence shown here is derived from an EMBL/GenBank/DDBJ whole genome shotgun (WGS) entry which is preliminary data.</text>
</comment>
<dbReference type="EMBL" id="JAHLQT010022185">
    <property type="protein sequence ID" value="KAG7166869.1"/>
    <property type="molecule type" value="Genomic_DNA"/>
</dbReference>
<accession>A0A8J5K8X3</accession>
<proteinExistence type="predicted"/>